<evidence type="ECO:0000313" key="8">
    <source>
        <dbReference type="EMBL" id="KIL35662.1"/>
    </source>
</evidence>
<feature type="short sequence motif" description="Polymerase core binding" evidence="6">
    <location>
        <begin position="48"/>
        <end position="61"/>
    </location>
</feature>
<evidence type="ECO:0000313" key="9">
    <source>
        <dbReference type="Proteomes" id="UP000054526"/>
    </source>
</evidence>
<comment type="caution">
    <text evidence="8">The sequence shown here is derived from an EMBL/GenBank/DDBJ whole genome shotgun (WGS) entry which is preliminary data.</text>
</comment>
<dbReference type="InterPro" id="IPR007627">
    <property type="entry name" value="RNA_pol_sigma70_r2"/>
</dbReference>
<evidence type="ECO:0000256" key="5">
    <source>
        <dbReference type="ARBA" id="ARBA00023163"/>
    </source>
</evidence>
<reference evidence="8 9" key="1">
    <citation type="submission" date="2014-12" db="EMBL/GenBank/DDBJ databases">
        <title>Draft genome sequence of Cohnella kolymensis strain B-2846.</title>
        <authorList>
            <person name="Karlyshev A.V."/>
            <person name="Kudryashova E.B."/>
        </authorList>
    </citation>
    <scope>NUCLEOTIDE SEQUENCE [LARGE SCALE GENOMIC DNA]</scope>
    <source>
        <strain evidence="8 9">VKM B-2846</strain>
    </source>
</reference>
<dbReference type="EMBL" id="JXAL01000017">
    <property type="protein sequence ID" value="KIL35662.1"/>
    <property type="molecule type" value="Genomic_DNA"/>
</dbReference>
<comment type="similarity">
    <text evidence="6">Belongs to the sigma-70 factor family. SigI subfamily.</text>
</comment>
<keyword evidence="5 6" id="KW-0804">Transcription</keyword>
<keyword evidence="3 6" id="KW-0731">Sigma factor</keyword>
<sequence>MDSSIERVILLIHDGSAEERGKLIETYRPFVLRVVSHICKCKIGWSDDEASVGLIAFNEAIDRYDTSHGKTFDNFAFMIIRNRLIDEFRRNGKQLKTESIIWSDDDDLELSSAAFSSSMEAYEREQAAMELAQELSRYDEMLQEYGVRLEELEECSPSHLDARIHMIQLAKKLNEYPELRAHLLRTKQLPIKAMLNLATVSKKTLERNRKYLIALILIFTYEDFGRIRSTVSFSGMGE</sequence>
<keyword evidence="9" id="KW-1185">Reference proteome</keyword>
<accession>A0ABR5A3Z4</accession>
<evidence type="ECO:0000256" key="6">
    <source>
        <dbReference type="HAMAP-Rule" id="MF_02064"/>
    </source>
</evidence>
<dbReference type="PIRSF" id="PIRSF038953">
    <property type="entry name" value="SigI"/>
    <property type="match status" value="1"/>
</dbReference>
<dbReference type="Proteomes" id="UP000054526">
    <property type="component" value="Unassembled WGS sequence"/>
</dbReference>
<keyword evidence="6" id="KW-0346">Stress response</keyword>
<keyword evidence="4 6" id="KW-0238">DNA-binding</keyword>
<dbReference type="InterPro" id="IPR013325">
    <property type="entry name" value="RNA_pol_sigma_r2"/>
</dbReference>
<evidence type="ECO:0000256" key="2">
    <source>
        <dbReference type="ARBA" id="ARBA00023015"/>
    </source>
</evidence>
<evidence type="ECO:0000256" key="4">
    <source>
        <dbReference type="ARBA" id="ARBA00023125"/>
    </source>
</evidence>
<organism evidence="8 9">
    <name type="scientific">Cohnella kolymensis</name>
    <dbReference type="NCBI Taxonomy" id="1590652"/>
    <lineage>
        <taxon>Bacteria</taxon>
        <taxon>Bacillati</taxon>
        <taxon>Bacillota</taxon>
        <taxon>Bacilli</taxon>
        <taxon>Bacillales</taxon>
        <taxon>Paenibacillaceae</taxon>
        <taxon>Cohnella</taxon>
    </lineage>
</organism>
<keyword evidence="1 6" id="KW-0963">Cytoplasm</keyword>
<dbReference type="SUPFAM" id="SSF88946">
    <property type="entry name" value="Sigma2 domain of RNA polymerase sigma factors"/>
    <property type="match status" value="1"/>
</dbReference>
<comment type="activity regulation">
    <text evidence="6">Negatively regulated by the anti-sigma-I factor RsgI.</text>
</comment>
<dbReference type="InterPro" id="IPR014244">
    <property type="entry name" value="RNA_pol_sigma-I"/>
</dbReference>
<protein>
    <recommendedName>
        <fullName evidence="6">RNA polymerase sigma factor SigI</fullName>
    </recommendedName>
</protein>
<keyword evidence="2 6" id="KW-0805">Transcription regulation</keyword>
<dbReference type="HAMAP" id="MF_02064">
    <property type="entry name" value="Sigma70_SigI"/>
    <property type="match status" value="1"/>
</dbReference>
<comment type="subcellular location">
    <subcellularLocation>
        <location evidence="6">Cytoplasm</location>
    </subcellularLocation>
</comment>
<dbReference type="RefSeq" id="WP_041063608.1">
    <property type="nucleotide sequence ID" value="NZ_JXAL01000017.1"/>
</dbReference>
<dbReference type="InterPro" id="IPR014284">
    <property type="entry name" value="RNA_pol_sigma-70_dom"/>
</dbReference>
<evidence type="ECO:0000259" key="7">
    <source>
        <dbReference type="Pfam" id="PF04542"/>
    </source>
</evidence>
<dbReference type="Pfam" id="PF04542">
    <property type="entry name" value="Sigma70_r2"/>
    <property type="match status" value="1"/>
</dbReference>
<feature type="DNA-binding region" description="H-T-H motif" evidence="6">
    <location>
        <begin position="191"/>
        <end position="210"/>
    </location>
</feature>
<evidence type="ECO:0000256" key="1">
    <source>
        <dbReference type="ARBA" id="ARBA00022490"/>
    </source>
</evidence>
<dbReference type="Gene3D" id="1.10.1740.10">
    <property type="match status" value="1"/>
</dbReference>
<dbReference type="NCBIfam" id="TIGR02937">
    <property type="entry name" value="sigma70-ECF"/>
    <property type="match status" value="1"/>
</dbReference>
<comment type="subunit">
    <text evidence="6">Interacts with RsgI.</text>
</comment>
<proteinExistence type="inferred from homology"/>
<name>A0ABR5A3Z4_9BACL</name>
<dbReference type="NCBIfam" id="TIGR02895">
    <property type="entry name" value="spore_sigI"/>
    <property type="match status" value="1"/>
</dbReference>
<feature type="domain" description="RNA polymerase sigma-70 region 2" evidence="7">
    <location>
        <begin position="23"/>
        <end position="93"/>
    </location>
</feature>
<dbReference type="PANTHER" id="PTHR30385:SF6">
    <property type="entry name" value="RNA POLYMERASE SIGMA FACTOR SIGI"/>
    <property type="match status" value="1"/>
</dbReference>
<dbReference type="PANTHER" id="PTHR30385">
    <property type="entry name" value="SIGMA FACTOR F FLAGELLAR"/>
    <property type="match status" value="1"/>
</dbReference>
<evidence type="ECO:0000256" key="3">
    <source>
        <dbReference type="ARBA" id="ARBA00023082"/>
    </source>
</evidence>
<comment type="function">
    <text evidence="6">Sigma factors are initiation factors that promote the attachment of RNA polymerase to specific initiation sites and are then released.</text>
</comment>
<gene>
    <name evidence="6" type="primary">sigI</name>
    <name evidence="8" type="ORF">SD71_12240</name>
</gene>